<gene>
    <name evidence="2" type="ORF">SAMN05421647_105178</name>
</gene>
<dbReference type="eggNOG" id="COG0584">
    <property type="taxonomic scope" value="Bacteria"/>
</dbReference>
<feature type="domain" description="GP-PDE" evidence="1">
    <location>
        <begin position="9"/>
        <end position="245"/>
    </location>
</feature>
<dbReference type="PANTHER" id="PTHR46211:SF1">
    <property type="entry name" value="GLYCEROPHOSPHODIESTER PHOSPHODIESTERASE, CYTOPLASMIC"/>
    <property type="match status" value="1"/>
</dbReference>
<dbReference type="EMBL" id="FTMN01000005">
    <property type="protein sequence ID" value="SIQ49579.1"/>
    <property type="molecule type" value="Genomic_DNA"/>
</dbReference>
<dbReference type="InterPro" id="IPR017946">
    <property type="entry name" value="PLC-like_Pdiesterase_TIM-brl"/>
</dbReference>
<name>A0A1N6T8A3_9GAMM</name>
<reference evidence="2 3" key="1">
    <citation type="submission" date="2017-01" db="EMBL/GenBank/DDBJ databases">
        <authorList>
            <person name="Mah S.A."/>
            <person name="Swanson W.J."/>
            <person name="Moy G.W."/>
            <person name="Vacquier V.D."/>
        </authorList>
    </citation>
    <scope>NUCLEOTIDE SEQUENCE [LARGE SCALE GENOMIC DNA]</scope>
    <source>
        <strain evidence="2 3">DSM 7027</strain>
    </source>
</reference>
<dbReference type="GO" id="GO:0006629">
    <property type="term" value="P:lipid metabolic process"/>
    <property type="evidence" value="ECO:0007669"/>
    <property type="project" value="InterPro"/>
</dbReference>
<proteinExistence type="predicted"/>
<dbReference type="PROSITE" id="PS51704">
    <property type="entry name" value="GP_PDE"/>
    <property type="match status" value="1"/>
</dbReference>
<dbReference type="GO" id="GO:0008081">
    <property type="term" value="F:phosphoric diester hydrolase activity"/>
    <property type="evidence" value="ECO:0007669"/>
    <property type="project" value="InterPro"/>
</dbReference>
<dbReference type="SUPFAM" id="SSF51695">
    <property type="entry name" value="PLC-like phosphodiesterases"/>
    <property type="match status" value="1"/>
</dbReference>
<evidence type="ECO:0000313" key="3">
    <source>
        <dbReference type="Proteomes" id="UP000186895"/>
    </source>
</evidence>
<dbReference type="Proteomes" id="UP000186895">
    <property type="component" value="Unassembled WGS sequence"/>
</dbReference>
<dbReference type="RefSeq" id="WP_076463040.1">
    <property type="nucleotide sequence ID" value="NZ_FTMN01000005.1"/>
</dbReference>
<dbReference type="InterPro" id="IPR030395">
    <property type="entry name" value="GP_PDE_dom"/>
</dbReference>
<dbReference type="PANTHER" id="PTHR46211">
    <property type="entry name" value="GLYCEROPHOSPHORYL DIESTER PHOSPHODIESTERASE"/>
    <property type="match status" value="1"/>
</dbReference>
<dbReference type="PROSITE" id="PS50007">
    <property type="entry name" value="PIPLC_X_DOMAIN"/>
    <property type="match status" value="1"/>
</dbReference>
<organism evidence="2 3">
    <name type="scientific">Marinobacterium stanieri</name>
    <dbReference type="NCBI Taxonomy" id="49186"/>
    <lineage>
        <taxon>Bacteria</taxon>
        <taxon>Pseudomonadati</taxon>
        <taxon>Pseudomonadota</taxon>
        <taxon>Gammaproteobacteria</taxon>
        <taxon>Oceanospirillales</taxon>
        <taxon>Oceanospirillaceae</taxon>
        <taxon>Marinobacterium</taxon>
    </lineage>
</organism>
<protein>
    <submittedName>
        <fullName evidence="2">Glycerophosphoryl diester phosphodiesterase</fullName>
    </submittedName>
</protein>
<evidence type="ECO:0000259" key="1">
    <source>
        <dbReference type="PROSITE" id="PS51704"/>
    </source>
</evidence>
<dbReference type="Pfam" id="PF03009">
    <property type="entry name" value="GDPD"/>
    <property type="match status" value="1"/>
</dbReference>
<keyword evidence="3" id="KW-1185">Reference proteome</keyword>
<evidence type="ECO:0000313" key="2">
    <source>
        <dbReference type="EMBL" id="SIQ49579.1"/>
    </source>
</evidence>
<accession>A0A1N6T8A3</accession>
<dbReference type="AlphaFoldDB" id="A0A1N6T8A3"/>
<dbReference type="STRING" id="49186.SAMN05421647_105178"/>
<dbReference type="Gene3D" id="3.20.20.190">
    <property type="entry name" value="Phosphatidylinositol (PI) phosphodiesterase"/>
    <property type="match status" value="1"/>
</dbReference>
<sequence>MTTTYLNPARVTGHRGIPSLAPENTLGGFRKAAEIGVRWIELDVTLLADGTPVVSHDDTTGRCGNRNDLLQALAADELNNMNMAALHPDWPHEPLPLLTDTLDLLCHLEMGLNLEIKHHGLPAEQVVAAVIEAVRMTDFPIEQLLISSFSRDLLAECQAQAPEIRRGLLVDDLPCDWHTQAQHLNLFSLHAHWRQLNYLQVKAIKDTGLKLYCWTANIPDEIASLWHWGLDGVITDYPQRFNEIHESE</sequence>